<dbReference type="SFLD" id="SFLDG01060">
    <property type="entry name" value="BATS_domain_containing"/>
    <property type="match status" value="1"/>
</dbReference>
<gene>
    <name evidence="8" type="ORF">LUCI_1137</name>
</gene>
<dbReference type="InterPro" id="IPR058240">
    <property type="entry name" value="rSAM_sf"/>
</dbReference>
<dbReference type="SUPFAM" id="SSF102114">
    <property type="entry name" value="Radical SAM enzymes"/>
    <property type="match status" value="1"/>
</dbReference>
<dbReference type="GO" id="GO:0003824">
    <property type="term" value="F:catalytic activity"/>
    <property type="evidence" value="ECO:0007669"/>
    <property type="project" value="InterPro"/>
</dbReference>
<feature type="domain" description="Radical SAM core" evidence="7">
    <location>
        <begin position="71"/>
        <end position="300"/>
    </location>
</feature>
<dbReference type="Pfam" id="PF04055">
    <property type="entry name" value="Radical_SAM"/>
    <property type="match status" value="1"/>
</dbReference>
<keyword evidence="6" id="KW-0411">Iron-sulfur</keyword>
<evidence type="ECO:0000313" key="9">
    <source>
        <dbReference type="Proteomes" id="UP000277811"/>
    </source>
</evidence>
<evidence type="ECO:0000256" key="1">
    <source>
        <dbReference type="ARBA" id="ARBA00001966"/>
    </source>
</evidence>
<keyword evidence="9" id="KW-1185">Reference proteome</keyword>
<dbReference type="CDD" id="cd01335">
    <property type="entry name" value="Radical_SAM"/>
    <property type="match status" value="1"/>
</dbReference>
<dbReference type="SMART" id="SM00876">
    <property type="entry name" value="BATS"/>
    <property type="match status" value="1"/>
</dbReference>
<dbReference type="InterPro" id="IPR034428">
    <property type="entry name" value="ThiH/NoCL/HydG-like"/>
</dbReference>
<dbReference type="InterPro" id="IPR010722">
    <property type="entry name" value="BATS_dom"/>
</dbReference>
<dbReference type="Gene3D" id="3.20.20.70">
    <property type="entry name" value="Aldolase class I"/>
    <property type="match status" value="1"/>
</dbReference>
<accession>A0A498R092</accession>
<evidence type="ECO:0000313" key="8">
    <source>
        <dbReference type="EMBL" id="VBB05926.1"/>
    </source>
</evidence>
<dbReference type="PANTHER" id="PTHR43583:SF1">
    <property type="entry name" value="2-IMINOACETATE SYNTHASE"/>
    <property type="match status" value="1"/>
</dbReference>
<keyword evidence="4" id="KW-0479">Metal-binding</keyword>
<dbReference type="PANTHER" id="PTHR43583">
    <property type="entry name" value="2-IMINOACETATE SYNTHASE"/>
    <property type="match status" value="1"/>
</dbReference>
<dbReference type="SFLD" id="SFLDF00301">
    <property type="entry name" value="2-iminoacetate_synthase_(ThiH)"/>
    <property type="match status" value="1"/>
</dbReference>
<dbReference type="GO" id="GO:0051539">
    <property type="term" value="F:4 iron, 4 sulfur cluster binding"/>
    <property type="evidence" value="ECO:0007669"/>
    <property type="project" value="UniProtKB-KW"/>
</dbReference>
<evidence type="ECO:0000259" key="7">
    <source>
        <dbReference type="PROSITE" id="PS51918"/>
    </source>
</evidence>
<reference evidence="8 9" key="1">
    <citation type="submission" date="2018-06" db="EMBL/GenBank/DDBJ databases">
        <authorList>
            <person name="Strepis N."/>
        </authorList>
    </citation>
    <scope>NUCLEOTIDE SEQUENCE [LARGE SCALE GENOMIC DNA]</scope>
    <source>
        <strain evidence="8">LUCI</strain>
    </source>
</reference>
<dbReference type="GO" id="GO:0009228">
    <property type="term" value="P:thiamine biosynthetic process"/>
    <property type="evidence" value="ECO:0007669"/>
    <property type="project" value="InterPro"/>
</dbReference>
<dbReference type="Pfam" id="PF06968">
    <property type="entry name" value="BATS"/>
    <property type="match status" value="1"/>
</dbReference>
<evidence type="ECO:0000256" key="4">
    <source>
        <dbReference type="ARBA" id="ARBA00022723"/>
    </source>
</evidence>
<dbReference type="AlphaFoldDB" id="A0A498R092"/>
<keyword evidence="2" id="KW-0004">4Fe-4S</keyword>
<keyword evidence="3" id="KW-0949">S-adenosyl-L-methionine</keyword>
<evidence type="ECO:0000256" key="3">
    <source>
        <dbReference type="ARBA" id="ARBA00022691"/>
    </source>
</evidence>
<sequence>MNNVKEWLQKYDELDFAGFFRLCTVGDVDRVLAKDRLLPEDYLTLLSPAAVERLEEMACRAQAETIKYFGRTVQLFAPIYVSDYCINACVYCGFNRSNHFTRRQLTLEEVEREAAAISAGGIRHILLLTGEDPARSTVAYMVDCVKILKHYFSSISIEVYALTEEQYKLLVDAGVDGMTMFQEVYEEAKYKPLHPAGPKRDFLFRLNAPERACRAGIRTITVGALLGLVPWRQEGFFTGLHAAYLQSRYPAVDVQLAIPRLRPCTGGYQTRTPAGDVDLVQYVLAYRLFMPHSGICISTRERSELRDQMIKLGVTRMSAGVSTAVGGYSEQSRDGQFELADERSVAEISSMLKKNGYQPIFQNWHYSL</sequence>
<dbReference type="RefSeq" id="WP_122626890.1">
    <property type="nucleotide sequence ID" value="NZ_UPPP01000060.1"/>
</dbReference>
<dbReference type="NCBIfam" id="TIGR02351">
    <property type="entry name" value="thiH"/>
    <property type="match status" value="1"/>
</dbReference>
<dbReference type="SFLD" id="SFLDS00029">
    <property type="entry name" value="Radical_SAM"/>
    <property type="match status" value="1"/>
</dbReference>
<dbReference type="PROSITE" id="PS51918">
    <property type="entry name" value="RADICAL_SAM"/>
    <property type="match status" value="1"/>
</dbReference>
<keyword evidence="5" id="KW-0408">Iron</keyword>
<organism evidence="8 9">
    <name type="scientific">Lucifera butyrica</name>
    <dbReference type="NCBI Taxonomy" id="1351585"/>
    <lineage>
        <taxon>Bacteria</taxon>
        <taxon>Bacillati</taxon>
        <taxon>Bacillota</taxon>
        <taxon>Negativicutes</taxon>
        <taxon>Veillonellales</taxon>
        <taxon>Veillonellaceae</taxon>
        <taxon>Lucifera</taxon>
    </lineage>
</organism>
<dbReference type="Proteomes" id="UP000277811">
    <property type="component" value="Unassembled WGS sequence"/>
</dbReference>
<evidence type="ECO:0000256" key="6">
    <source>
        <dbReference type="ARBA" id="ARBA00023014"/>
    </source>
</evidence>
<dbReference type="InterPro" id="IPR007197">
    <property type="entry name" value="rSAM"/>
</dbReference>
<evidence type="ECO:0000256" key="5">
    <source>
        <dbReference type="ARBA" id="ARBA00023004"/>
    </source>
</evidence>
<dbReference type="EMBL" id="UPPP01000060">
    <property type="protein sequence ID" value="VBB05926.1"/>
    <property type="molecule type" value="Genomic_DNA"/>
</dbReference>
<protein>
    <submittedName>
        <fullName evidence="8">Radical sam</fullName>
    </submittedName>
</protein>
<dbReference type="InterPro" id="IPR013785">
    <property type="entry name" value="Aldolase_TIM"/>
</dbReference>
<evidence type="ECO:0000256" key="2">
    <source>
        <dbReference type="ARBA" id="ARBA00022485"/>
    </source>
</evidence>
<name>A0A498R092_9FIRM</name>
<dbReference type="OrthoDB" id="9801120at2"/>
<proteinExistence type="predicted"/>
<dbReference type="GO" id="GO:0005506">
    <property type="term" value="F:iron ion binding"/>
    <property type="evidence" value="ECO:0007669"/>
    <property type="project" value="InterPro"/>
</dbReference>
<dbReference type="SFLD" id="SFLDG01081">
    <property type="entry name" value="cleavage_of_the_Ca-Cb_bond_in"/>
    <property type="match status" value="1"/>
</dbReference>
<comment type="cofactor">
    <cofactor evidence="1">
        <name>[4Fe-4S] cluster</name>
        <dbReference type="ChEBI" id="CHEBI:49883"/>
    </cofactor>
</comment>
<dbReference type="InterPro" id="IPR012726">
    <property type="entry name" value="ThiH"/>
</dbReference>